<sequence>MEQVIEPVEIDLPALIKRKKQEMIELGLAYGLANPRTVECSQQLDNLLNQLQHGKLY</sequence>
<gene>
    <name evidence="1" type="ORF">ACFODW_04360</name>
</gene>
<evidence type="ECO:0000313" key="1">
    <source>
        <dbReference type="EMBL" id="MFC2947584.1"/>
    </source>
</evidence>
<proteinExistence type="predicted"/>
<keyword evidence="2" id="KW-1185">Reference proteome</keyword>
<dbReference type="Pfam" id="PF09388">
    <property type="entry name" value="SpoOE-like"/>
    <property type="match status" value="1"/>
</dbReference>
<organism evidence="1 2">
    <name type="scientific">Virgibacillus sediminis</name>
    <dbReference type="NCBI Taxonomy" id="202260"/>
    <lineage>
        <taxon>Bacteria</taxon>
        <taxon>Bacillati</taxon>
        <taxon>Bacillota</taxon>
        <taxon>Bacilli</taxon>
        <taxon>Bacillales</taxon>
        <taxon>Bacillaceae</taxon>
        <taxon>Virgibacillus</taxon>
    </lineage>
</organism>
<dbReference type="PANTHER" id="PTHR41263">
    <property type="entry name" value="ASPARTYL-PHOSPHATE PHOSPHATASE YISI"/>
    <property type="match status" value="1"/>
</dbReference>
<dbReference type="InterPro" id="IPR053028">
    <property type="entry name" value="Spo0E-like_phosphatase"/>
</dbReference>
<dbReference type="SUPFAM" id="SSF140500">
    <property type="entry name" value="BAS1536-like"/>
    <property type="match status" value="1"/>
</dbReference>
<comment type="caution">
    <text evidence="1">The sequence shown here is derived from an EMBL/GenBank/DDBJ whole genome shotgun (WGS) entry which is preliminary data.</text>
</comment>
<dbReference type="InterPro" id="IPR036638">
    <property type="entry name" value="HLH_DNA-bd_sf"/>
</dbReference>
<dbReference type="EMBL" id="JBHRRZ010000008">
    <property type="protein sequence ID" value="MFC2947584.1"/>
    <property type="molecule type" value="Genomic_DNA"/>
</dbReference>
<name>A0ABV7A446_9BACI</name>
<accession>A0ABV7A446</accession>
<protein>
    <submittedName>
        <fullName evidence="1">Spo0E family sporulation regulatory protein-aspartic acid phosphatase</fullName>
    </submittedName>
</protein>
<evidence type="ECO:0000313" key="2">
    <source>
        <dbReference type="Proteomes" id="UP001595387"/>
    </source>
</evidence>
<dbReference type="Proteomes" id="UP001595387">
    <property type="component" value="Unassembled WGS sequence"/>
</dbReference>
<reference evidence="2" key="1">
    <citation type="journal article" date="2019" name="Int. J. Syst. Evol. Microbiol.">
        <title>The Global Catalogue of Microorganisms (GCM) 10K type strain sequencing project: providing services to taxonomists for standard genome sequencing and annotation.</title>
        <authorList>
            <consortium name="The Broad Institute Genomics Platform"/>
            <consortium name="The Broad Institute Genome Sequencing Center for Infectious Disease"/>
            <person name="Wu L."/>
            <person name="Ma J."/>
        </authorList>
    </citation>
    <scope>NUCLEOTIDE SEQUENCE [LARGE SCALE GENOMIC DNA]</scope>
    <source>
        <strain evidence="2">KCTC 13193</strain>
    </source>
</reference>
<dbReference type="PANTHER" id="PTHR41263:SF1">
    <property type="entry name" value="ASPARTYL-PHOSPHATE PHOSPHATASE YISI"/>
    <property type="match status" value="1"/>
</dbReference>
<dbReference type="Gene3D" id="4.10.280.10">
    <property type="entry name" value="Helix-loop-helix DNA-binding domain"/>
    <property type="match status" value="1"/>
</dbReference>
<dbReference type="InterPro" id="IPR037208">
    <property type="entry name" value="Spo0E-like_sf"/>
</dbReference>
<dbReference type="InterPro" id="IPR018540">
    <property type="entry name" value="Spo0E-like"/>
</dbReference>
<dbReference type="RefSeq" id="WP_390303511.1">
    <property type="nucleotide sequence ID" value="NZ_JBHRRZ010000008.1"/>
</dbReference>